<dbReference type="SUPFAM" id="SSF51735">
    <property type="entry name" value="NAD(P)-binding Rossmann-fold domains"/>
    <property type="match status" value="1"/>
</dbReference>
<organism evidence="4 5">
    <name type="scientific">Duganella aceris</name>
    <dbReference type="NCBI Taxonomy" id="2703883"/>
    <lineage>
        <taxon>Bacteria</taxon>
        <taxon>Pseudomonadati</taxon>
        <taxon>Pseudomonadota</taxon>
        <taxon>Betaproteobacteria</taxon>
        <taxon>Burkholderiales</taxon>
        <taxon>Oxalobacteraceae</taxon>
        <taxon>Telluria group</taxon>
        <taxon>Duganella</taxon>
    </lineage>
</organism>
<evidence type="ECO:0000313" key="5">
    <source>
        <dbReference type="Proteomes" id="UP000666369"/>
    </source>
</evidence>
<evidence type="ECO:0000259" key="3">
    <source>
        <dbReference type="Pfam" id="PF05368"/>
    </source>
</evidence>
<protein>
    <submittedName>
        <fullName evidence="4">NmrA family NAD(P)-binding protein</fullName>
    </submittedName>
</protein>
<evidence type="ECO:0000256" key="1">
    <source>
        <dbReference type="ARBA" id="ARBA00006328"/>
    </source>
</evidence>
<feature type="domain" description="NmrA-like" evidence="3">
    <location>
        <begin position="2"/>
        <end position="249"/>
    </location>
</feature>
<dbReference type="Proteomes" id="UP000666369">
    <property type="component" value="Unassembled WGS sequence"/>
</dbReference>
<comment type="caution">
    <text evidence="4">The sequence shown here is derived from an EMBL/GenBank/DDBJ whole genome shotgun (WGS) entry which is preliminary data.</text>
</comment>
<proteinExistence type="inferred from homology"/>
<dbReference type="PANTHER" id="PTHR42748">
    <property type="entry name" value="NITROGEN METABOLITE REPRESSION PROTEIN NMRA FAMILY MEMBER"/>
    <property type="match status" value="1"/>
</dbReference>
<dbReference type="InterPro" id="IPR051164">
    <property type="entry name" value="NmrA-like_oxidored"/>
</dbReference>
<reference evidence="5" key="1">
    <citation type="submission" date="2023-07" db="EMBL/GenBank/DDBJ databases">
        <title>Duganella aceri sp. nov., isolated from tree sap.</title>
        <authorList>
            <person name="Kim I.S."/>
        </authorList>
    </citation>
    <scope>NUCLEOTIDE SEQUENCE [LARGE SCALE GENOMIC DNA]</scope>
    <source>
        <strain evidence="5">SAP-35</strain>
    </source>
</reference>
<dbReference type="Gene3D" id="3.90.25.10">
    <property type="entry name" value="UDP-galactose 4-epimerase, domain 1"/>
    <property type="match status" value="1"/>
</dbReference>
<name>A0ABX0FGT0_9BURK</name>
<dbReference type="InterPro" id="IPR008030">
    <property type="entry name" value="NmrA-like"/>
</dbReference>
<keyword evidence="5" id="KW-1185">Reference proteome</keyword>
<dbReference type="Pfam" id="PF05368">
    <property type="entry name" value="NmrA"/>
    <property type="match status" value="1"/>
</dbReference>
<dbReference type="EMBL" id="JAADJT010000002">
    <property type="protein sequence ID" value="NGZ83761.1"/>
    <property type="molecule type" value="Genomic_DNA"/>
</dbReference>
<dbReference type="PANTHER" id="PTHR42748:SF7">
    <property type="entry name" value="NMRA LIKE REDOX SENSOR 1-RELATED"/>
    <property type="match status" value="1"/>
</dbReference>
<dbReference type="RefSeq" id="WP_166099775.1">
    <property type="nucleotide sequence ID" value="NZ_JAADJT010000002.1"/>
</dbReference>
<gene>
    <name evidence="4" type="ORF">GW587_05740</name>
</gene>
<evidence type="ECO:0000256" key="2">
    <source>
        <dbReference type="ARBA" id="ARBA00022857"/>
    </source>
</evidence>
<evidence type="ECO:0000313" key="4">
    <source>
        <dbReference type="EMBL" id="NGZ83761.1"/>
    </source>
</evidence>
<keyword evidence="2" id="KW-0521">NADP</keyword>
<dbReference type="InterPro" id="IPR036291">
    <property type="entry name" value="NAD(P)-bd_dom_sf"/>
</dbReference>
<accession>A0ABX0FGT0</accession>
<sequence>MKTVLITAAAGDTGRPAVANLLKKGFHVRALVRKDDDRAQKLRDLGAEVMIGDMASLRDMRIAMNGVQMAYFCYPVQEGLVENAVIFAQAAKEAQLELIVNMSHKQSRPHARSKATQNHWLSEQIFEWSGIPFVHLRVTFFAEWLLYISSQIRYGRYLMPYNKEGRFAPLAAADTGAIIAGIMENPAPYAGKALPLHGPVEYSHEELAAEVGRVLGKPLPYEHVTVSVFLEAFGLQDQTAMRKHFEAVTIDQQEGLLAGTDDTGRAILGRPLTTVEEFINQHRSAFELSYA</sequence>
<dbReference type="Gene3D" id="3.40.50.720">
    <property type="entry name" value="NAD(P)-binding Rossmann-like Domain"/>
    <property type="match status" value="1"/>
</dbReference>
<comment type="similarity">
    <text evidence="1">Belongs to the NmrA-type oxidoreductase family.</text>
</comment>